<keyword evidence="3" id="KW-0378">Hydrolase</keyword>
<feature type="transmembrane region" description="Helical" evidence="1">
    <location>
        <begin position="6"/>
        <end position="23"/>
    </location>
</feature>
<dbReference type="Gene3D" id="3.40.50.1820">
    <property type="entry name" value="alpha/beta hydrolase"/>
    <property type="match status" value="1"/>
</dbReference>
<dbReference type="PANTHER" id="PTHR43798:SF33">
    <property type="entry name" value="HYDROLASE, PUTATIVE (AFU_ORTHOLOGUE AFUA_2G14860)-RELATED"/>
    <property type="match status" value="1"/>
</dbReference>
<keyword evidence="1" id="KW-0812">Transmembrane</keyword>
<keyword evidence="4" id="KW-1185">Reference proteome</keyword>
<evidence type="ECO:0000313" key="3">
    <source>
        <dbReference type="EMBL" id="MBE0368382.1"/>
    </source>
</evidence>
<dbReference type="InterPro" id="IPR000639">
    <property type="entry name" value="Epox_hydrolase-like"/>
</dbReference>
<dbReference type="PANTHER" id="PTHR43798">
    <property type="entry name" value="MONOACYLGLYCEROL LIPASE"/>
    <property type="match status" value="1"/>
</dbReference>
<dbReference type="InterPro" id="IPR000073">
    <property type="entry name" value="AB_hydrolase_1"/>
</dbReference>
<dbReference type="InterPro" id="IPR029058">
    <property type="entry name" value="AB_hydrolase_fold"/>
</dbReference>
<accession>A0ABR9EBL9</accession>
<protein>
    <submittedName>
        <fullName evidence="3">4,5:9,10-diseco-3-hydroxy-5,9, 17-trioxoandrosta-1(10),2-diene-4-oate hydrolase</fullName>
    </submittedName>
</protein>
<dbReference type="SUPFAM" id="SSF53474">
    <property type="entry name" value="alpha/beta-Hydrolases"/>
    <property type="match status" value="1"/>
</dbReference>
<name>A0ABR9EBL9_9GAMM</name>
<keyword evidence="1" id="KW-0472">Membrane</keyword>
<dbReference type="PRINTS" id="PR00412">
    <property type="entry name" value="EPOXHYDRLASE"/>
</dbReference>
<evidence type="ECO:0000259" key="2">
    <source>
        <dbReference type="Pfam" id="PF12697"/>
    </source>
</evidence>
<feature type="domain" description="AB hydrolase-1" evidence="2">
    <location>
        <begin position="71"/>
        <end position="298"/>
    </location>
</feature>
<keyword evidence="1" id="KW-1133">Transmembrane helix</keyword>
<evidence type="ECO:0000256" key="1">
    <source>
        <dbReference type="SAM" id="Phobius"/>
    </source>
</evidence>
<dbReference type="RefSeq" id="WP_192507673.1">
    <property type="nucleotide sequence ID" value="NZ_AQGV01000012.1"/>
</dbReference>
<reference evidence="3 4" key="1">
    <citation type="submission" date="2015-03" db="EMBL/GenBank/DDBJ databases">
        <title>Genome sequence of Pseudoalteromonas aurantia.</title>
        <authorList>
            <person name="Xie B.-B."/>
            <person name="Rong J.-C."/>
            <person name="Qin Q.-L."/>
            <person name="Zhang Y.-Z."/>
        </authorList>
    </citation>
    <scope>NUCLEOTIDE SEQUENCE [LARGE SCALE GENOMIC DNA]</scope>
    <source>
        <strain evidence="3 4">208</strain>
    </source>
</reference>
<dbReference type="GO" id="GO:0016787">
    <property type="term" value="F:hydrolase activity"/>
    <property type="evidence" value="ECO:0007669"/>
    <property type="project" value="UniProtKB-KW"/>
</dbReference>
<gene>
    <name evidence="3" type="primary">hsaD</name>
    <name evidence="3" type="ORF">PAUR_a1970</name>
</gene>
<dbReference type="PRINTS" id="PR00111">
    <property type="entry name" value="ABHYDROLASE"/>
</dbReference>
<comment type="caution">
    <text evidence="3">The sequence shown here is derived from an EMBL/GenBank/DDBJ whole genome shotgun (WGS) entry which is preliminary data.</text>
</comment>
<dbReference type="EMBL" id="AQGV01000012">
    <property type="protein sequence ID" value="MBE0368382.1"/>
    <property type="molecule type" value="Genomic_DNA"/>
</dbReference>
<sequence>MKKRYWAAGMIVIIIVGTLDYYYEDYSRFMSAREMSNARYLKSELGSTRYQIYGENNQKTIILIPASNGYVEQWDPNVAPLVNAGYKVVVYDLFGRGLSSRPDVDLTLSVFTEQLDSVIREVGADRVSLIGSSFGGIIAAEYASNKQEKVTKLVFVGPAGWPSKVNYAQKIINIPILGELIFKYFGEIILKPRVEGYFYQEKEHRWAIDMWQKFSQYPGFMRTYLSTLRHSPVLDYTEGWKALGDTTIKTLFIWGKQDISFDFGNSEKAMTLIPSTKVVAIDNAAHWLNIEQPKQVNNAMISFLNDEPRKVSEGSEL</sequence>
<organism evidence="3 4">
    <name type="scientific">Pseudoalteromonas aurantia 208</name>
    <dbReference type="NCBI Taxonomy" id="1314867"/>
    <lineage>
        <taxon>Bacteria</taxon>
        <taxon>Pseudomonadati</taxon>
        <taxon>Pseudomonadota</taxon>
        <taxon>Gammaproteobacteria</taxon>
        <taxon>Alteromonadales</taxon>
        <taxon>Pseudoalteromonadaceae</taxon>
        <taxon>Pseudoalteromonas</taxon>
    </lineage>
</organism>
<dbReference type="Pfam" id="PF12697">
    <property type="entry name" value="Abhydrolase_6"/>
    <property type="match status" value="1"/>
</dbReference>
<evidence type="ECO:0000313" key="4">
    <source>
        <dbReference type="Proteomes" id="UP000615755"/>
    </source>
</evidence>
<dbReference type="Proteomes" id="UP000615755">
    <property type="component" value="Unassembled WGS sequence"/>
</dbReference>
<dbReference type="InterPro" id="IPR050266">
    <property type="entry name" value="AB_hydrolase_sf"/>
</dbReference>
<proteinExistence type="predicted"/>